<accession>A0A397ETF3</accession>
<reference evidence="4 5" key="1">
    <citation type="submission" date="2018-08" db="EMBL/GenBank/DDBJ databases">
        <title>Aphanomyces genome sequencing and annotation.</title>
        <authorList>
            <person name="Minardi D."/>
            <person name="Oidtmann B."/>
            <person name="Van Der Giezen M."/>
            <person name="Studholme D.J."/>
        </authorList>
    </citation>
    <scope>NUCLEOTIDE SEQUENCE [LARGE SCALE GENOMIC DNA]</scope>
    <source>
        <strain evidence="4 5">197901</strain>
    </source>
</reference>
<dbReference type="InterPro" id="IPR013121">
    <property type="entry name" value="Fe_red_NAD-bd_6"/>
</dbReference>
<evidence type="ECO:0000259" key="3">
    <source>
        <dbReference type="Pfam" id="PF08030"/>
    </source>
</evidence>
<dbReference type="Gene3D" id="3.40.50.80">
    <property type="entry name" value="Nucleotide-binding domain of ferredoxin-NADP reductase (FNR) module"/>
    <property type="match status" value="1"/>
</dbReference>
<dbReference type="AlphaFoldDB" id="A0A397ETF3"/>
<keyword evidence="2" id="KW-1133">Transmembrane helix</keyword>
<keyword evidence="2" id="KW-0812">Transmembrane</keyword>
<protein>
    <recommendedName>
        <fullName evidence="3">Ferric reductase NAD binding domain-containing protein</fullName>
    </recommendedName>
</protein>
<dbReference type="Proteomes" id="UP000266196">
    <property type="component" value="Unassembled WGS sequence"/>
</dbReference>
<dbReference type="InterPro" id="IPR039261">
    <property type="entry name" value="FNR_nucleotide-bd"/>
</dbReference>
<keyword evidence="2" id="KW-0472">Membrane</keyword>
<evidence type="ECO:0000313" key="5">
    <source>
        <dbReference type="Proteomes" id="UP000266196"/>
    </source>
</evidence>
<evidence type="ECO:0000256" key="1">
    <source>
        <dbReference type="ARBA" id="ARBA00023002"/>
    </source>
</evidence>
<name>A0A397ETF3_APHAT</name>
<dbReference type="Pfam" id="PF08030">
    <property type="entry name" value="NAD_binding_6"/>
    <property type="match status" value="1"/>
</dbReference>
<evidence type="ECO:0000313" key="4">
    <source>
        <dbReference type="EMBL" id="RHZ00081.1"/>
    </source>
</evidence>
<feature type="non-terminal residue" evidence="4">
    <location>
        <position position="1"/>
    </location>
</feature>
<comment type="caution">
    <text evidence="4">The sequence shown here is derived from an EMBL/GenBank/DDBJ whole genome shotgun (WGS) entry which is preliminary data.</text>
</comment>
<organism evidence="4 5">
    <name type="scientific">Aphanomyces astaci</name>
    <name type="common">Crayfish plague agent</name>
    <dbReference type="NCBI Taxonomy" id="112090"/>
    <lineage>
        <taxon>Eukaryota</taxon>
        <taxon>Sar</taxon>
        <taxon>Stramenopiles</taxon>
        <taxon>Oomycota</taxon>
        <taxon>Saprolegniomycetes</taxon>
        <taxon>Saprolegniales</taxon>
        <taxon>Verrucalvaceae</taxon>
        <taxon>Aphanomyces</taxon>
    </lineage>
</organism>
<gene>
    <name evidence="4" type="ORF">DYB31_015171</name>
</gene>
<feature type="domain" description="Ferric reductase NAD binding" evidence="3">
    <location>
        <begin position="68"/>
        <end position="108"/>
    </location>
</feature>
<evidence type="ECO:0000256" key="2">
    <source>
        <dbReference type="SAM" id="Phobius"/>
    </source>
</evidence>
<dbReference type="GO" id="GO:0016491">
    <property type="term" value="F:oxidoreductase activity"/>
    <property type="evidence" value="ECO:0007669"/>
    <property type="project" value="UniProtKB-KW"/>
</dbReference>
<dbReference type="EMBL" id="QUTE01015309">
    <property type="protein sequence ID" value="RHZ00081.1"/>
    <property type="molecule type" value="Genomic_DNA"/>
</dbReference>
<dbReference type="VEuPathDB" id="FungiDB:H257_01040"/>
<keyword evidence="1" id="KW-0560">Oxidoreductase</keyword>
<proteinExistence type="predicted"/>
<feature type="transmembrane region" description="Helical" evidence="2">
    <location>
        <begin position="17"/>
        <end position="37"/>
    </location>
</feature>
<sequence>IATYANRLTTATSAQWILLRVVQFCAVVVGCYLALLVTKFPKTLAPVSDDVIDHHDKVAMNSDDVAKHFDVQSGRADLSEIFQTVESGAKGSVAVYVCGPKSLIRSVDANAHGKFQVHHEDFEM</sequence>